<dbReference type="EMBL" id="JAANBB010000266">
    <property type="protein sequence ID" value="KAF7545189.1"/>
    <property type="molecule type" value="Genomic_DNA"/>
</dbReference>
<evidence type="ECO:0000259" key="3">
    <source>
        <dbReference type="Pfam" id="PF02668"/>
    </source>
</evidence>
<evidence type="ECO:0000313" key="4">
    <source>
        <dbReference type="EMBL" id="KAF7545189.1"/>
    </source>
</evidence>
<dbReference type="Gene3D" id="3.60.130.10">
    <property type="entry name" value="Clavaminate synthase-like"/>
    <property type="match status" value="1"/>
</dbReference>
<dbReference type="SUPFAM" id="SSF51197">
    <property type="entry name" value="Clavaminate synthase-like"/>
    <property type="match status" value="1"/>
</dbReference>
<dbReference type="Proteomes" id="UP000722485">
    <property type="component" value="Unassembled WGS sequence"/>
</dbReference>
<evidence type="ECO:0000256" key="2">
    <source>
        <dbReference type="SAM" id="MobiDB-lite"/>
    </source>
</evidence>
<organism evidence="4 5">
    <name type="scientific">Cylindrodendrum hubeiense</name>
    <dbReference type="NCBI Taxonomy" id="595255"/>
    <lineage>
        <taxon>Eukaryota</taxon>
        <taxon>Fungi</taxon>
        <taxon>Dikarya</taxon>
        <taxon>Ascomycota</taxon>
        <taxon>Pezizomycotina</taxon>
        <taxon>Sordariomycetes</taxon>
        <taxon>Hypocreomycetidae</taxon>
        <taxon>Hypocreales</taxon>
        <taxon>Nectriaceae</taxon>
        <taxon>Cylindrodendrum</taxon>
    </lineage>
</organism>
<keyword evidence="5" id="KW-1185">Reference proteome</keyword>
<feature type="domain" description="TauD/TfdA-like" evidence="3">
    <location>
        <begin position="89"/>
        <end position="342"/>
    </location>
</feature>
<dbReference type="Pfam" id="PF02668">
    <property type="entry name" value="TauD"/>
    <property type="match status" value="1"/>
</dbReference>
<protein>
    <recommendedName>
        <fullName evidence="3">TauD/TfdA-like domain-containing protein</fullName>
    </recommendedName>
</protein>
<dbReference type="InterPro" id="IPR042098">
    <property type="entry name" value="TauD-like_sf"/>
</dbReference>
<sequence>MALTDPVLDSAMSSPYDPKHNPAQAVDTNSSGDRFVKVSAGTLAGPLIWSGADFKDDHPYTLRLGHDDVLEIDNALSEFKKLGLDGDEVSQDNFPLPGLSRRLRAITETLHLGRGFSVIRGLDETRYTVEDSVIVFLGLANYIAEQRGLQDRKGNMLFLAHVTESKQWTVPASRRHGIHTNEALPFHTDMGCDILSLQVRNSAEKGGYTYLSSAWWVFNDLLNREPEVVKTLLAPNWPVQLSGRKSTYYLAPVFTFHDGKLLVSLDPHRLGPHPKMIDSNIPPLTPSQRHALQAVSESAARAELQLTLKKGDILFFNNLALLHRRDRYQDDENSSRHMVRLWLRSQKLGWAIPDALLPPWEAAYGENRKIRARVYPVVPVVDYPFQRYTTGSAAFLIEEDLDLSDTE</sequence>
<dbReference type="GO" id="GO:0016491">
    <property type="term" value="F:oxidoreductase activity"/>
    <property type="evidence" value="ECO:0007669"/>
    <property type="project" value="UniProtKB-KW"/>
</dbReference>
<reference evidence="4" key="1">
    <citation type="submission" date="2020-03" db="EMBL/GenBank/DDBJ databases">
        <title>Draft Genome Sequence of Cylindrodendrum hubeiense.</title>
        <authorList>
            <person name="Buettner E."/>
            <person name="Kellner H."/>
        </authorList>
    </citation>
    <scope>NUCLEOTIDE SEQUENCE</scope>
    <source>
        <strain evidence="4">IHI 201604</strain>
    </source>
</reference>
<comment type="caution">
    <text evidence="4">The sequence shown here is derived from an EMBL/GenBank/DDBJ whole genome shotgun (WGS) entry which is preliminary data.</text>
</comment>
<dbReference type="InterPro" id="IPR050411">
    <property type="entry name" value="AlphaKG_dependent_hydroxylases"/>
</dbReference>
<dbReference type="AlphaFoldDB" id="A0A9P5H437"/>
<evidence type="ECO:0000256" key="1">
    <source>
        <dbReference type="ARBA" id="ARBA00023002"/>
    </source>
</evidence>
<dbReference type="PANTHER" id="PTHR10696">
    <property type="entry name" value="GAMMA-BUTYROBETAINE HYDROXYLASE-RELATED"/>
    <property type="match status" value="1"/>
</dbReference>
<proteinExistence type="predicted"/>
<name>A0A9P5H437_9HYPO</name>
<keyword evidence="1" id="KW-0560">Oxidoreductase</keyword>
<evidence type="ECO:0000313" key="5">
    <source>
        <dbReference type="Proteomes" id="UP000722485"/>
    </source>
</evidence>
<dbReference type="OrthoDB" id="272271at2759"/>
<dbReference type="InterPro" id="IPR003819">
    <property type="entry name" value="TauD/TfdA-like"/>
</dbReference>
<feature type="region of interest" description="Disordered" evidence="2">
    <location>
        <begin position="1"/>
        <end position="30"/>
    </location>
</feature>
<accession>A0A9P5H437</accession>
<gene>
    <name evidence="4" type="ORF">G7Z17_g9370</name>
</gene>
<dbReference type="PANTHER" id="PTHR10696:SF54">
    <property type="entry name" value="FAMILY OXIDOREDUCTASE, PUTATIVE (AFU_ORTHOLOGUE AFUA_4G13850)-RELATED"/>
    <property type="match status" value="1"/>
</dbReference>